<sequence>MPENVAVLQVKDPGSSVVNQRANPSGAGRKDGDGEAWNHRGRADLQSCAAEGTERMIRKPYHPESGSTGWKIGPLFTRFGEGYVCAAQVFSFSVREESGAVLQGSGKPVLQLGNLCPQFVNGTASTAGNGFSNGSGPEVQRLARGEQFLQRE</sequence>
<feature type="region of interest" description="Disordered" evidence="1">
    <location>
        <begin position="1"/>
        <end position="42"/>
    </location>
</feature>
<protein>
    <submittedName>
        <fullName evidence="2">Uncharacterized protein</fullName>
    </submittedName>
</protein>
<feature type="compositionally biased region" description="Basic and acidic residues" evidence="1">
    <location>
        <begin position="28"/>
        <end position="42"/>
    </location>
</feature>
<name>A0A1W1V9D7_9DEIO</name>
<evidence type="ECO:0000256" key="1">
    <source>
        <dbReference type="SAM" id="MobiDB-lite"/>
    </source>
</evidence>
<evidence type="ECO:0000313" key="3">
    <source>
        <dbReference type="Proteomes" id="UP000192582"/>
    </source>
</evidence>
<proteinExistence type="predicted"/>
<dbReference type="EMBL" id="FWWU01000009">
    <property type="protein sequence ID" value="SMB89938.1"/>
    <property type="molecule type" value="Genomic_DNA"/>
</dbReference>
<reference evidence="2 3" key="1">
    <citation type="submission" date="2017-04" db="EMBL/GenBank/DDBJ databases">
        <authorList>
            <person name="Afonso C.L."/>
            <person name="Miller P.J."/>
            <person name="Scott M.A."/>
            <person name="Spackman E."/>
            <person name="Goraichik I."/>
            <person name="Dimitrov K.M."/>
            <person name="Suarez D.L."/>
            <person name="Swayne D.E."/>
        </authorList>
    </citation>
    <scope>NUCLEOTIDE SEQUENCE [LARGE SCALE GENOMIC DNA]</scope>
    <source>
        <strain evidence="2 3">KR-140</strain>
    </source>
</reference>
<evidence type="ECO:0000313" key="2">
    <source>
        <dbReference type="EMBL" id="SMB89938.1"/>
    </source>
</evidence>
<gene>
    <name evidence="2" type="ORF">SAMN00790413_00592</name>
</gene>
<dbReference type="Proteomes" id="UP000192582">
    <property type="component" value="Unassembled WGS sequence"/>
</dbReference>
<accession>A0A1W1V9D7</accession>
<organism evidence="2 3">
    <name type="scientific">Deinococcus hopiensis KR-140</name>
    <dbReference type="NCBI Taxonomy" id="695939"/>
    <lineage>
        <taxon>Bacteria</taxon>
        <taxon>Thermotogati</taxon>
        <taxon>Deinococcota</taxon>
        <taxon>Deinococci</taxon>
        <taxon>Deinococcales</taxon>
        <taxon>Deinococcaceae</taxon>
        <taxon>Deinococcus</taxon>
    </lineage>
</organism>
<dbReference type="AlphaFoldDB" id="A0A1W1V9D7"/>
<keyword evidence="3" id="KW-1185">Reference proteome</keyword>